<dbReference type="PROSITE" id="PS51762">
    <property type="entry name" value="GH16_2"/>
    <property type="match status" value="1"/>
</dbReference>
<organism evidence="6 7">
    <name type="scientific">Coraliomargarita akajimensis (strain DSM 45221 / IAM 15411 / JCM 23193 / KCTC 12865 / 04OKA010-24)</name>
    <dbReference type="NCBI Taxonomy" id="583355"/>
    <lineage>
        <taxon>Bacteria</taxon>
        <taxon>Pseudomonadati</taxon>
        <taxon>Verrucomicrobiota</taxon>
        <taxon>Opitutia</taxon>
        <taxon>Puniceicoccales</taxon>
        <taxon>Coraliomargaritaceae</taxon>
        <taxon>Coraliomargarita</taxon>
    </lineage>
</organism>
<evidence type="ECO:0000256" key="1">
    <source>
        <dbReference type="ARBA" id="ARBA00006865"/>
    </source>
</evidence>
<dbReference type="Pfam" id="PF00884">
    <property type="entry name" value="Sulfatase"/>
    <property type="match status" value="1"/>
</dbReference>
<dbReference type="Proteomes" id="UP000000925">
    <property type="component" value="Chromosome"/>
</dbReference>
<keyword evidence="2" id="KW-0479">Metal-binding</keyword>
<dbReference type="GO" id="GO:0005737">
    <property type="term" value="C:cytoplasm"/>
    <property type="evidence" value="ECO:0007669"/>
    <property type="project" value="TreeGrafter"/>
</dbReference>
<feature type="signal peptide" evidence="4">
    <location>
        <begin position="1"/>
        <end position="25"/>
    </location>
</feature>
<dbReference type="EMBL" id="CP001998">
    <property type="protein sequence ID" value="ADE53403.1"/>
    <property type="molecule type" value="Genomic_DNA"/>
</dbReference>
<dbReference type="AlphaFoldDB" id="D5EMJ7"/>
<dbReference type="OrthoDB" id="1390125at2"/>
<dbReference type="SUPFAM" id="SSF53649">
    <property type="entry name" value="Alkaline phosphatase-like"/>
    <property type="match status" value="1"/>
</dbReference>
<dbReference type="STRING" id="583355.Caka_0378"/>
<keyword evidence="7" id="KW-1185">Reference proteome</keyword>
<dbReference type="eggNOG" id="COG3119">
    <property type="taxonomic scope" value="Bacteria"/>
</dbReference>
<evidence type="ECO:0000256" key="3">
    <source>
        <dbReference type="ARBA" id="ARBA00022801"/>
    </source>
</evidence>
<dbReference type="HOGENOM" id="CLU_320725_0_0_0"/>
<dbReference type="CAZy" id="GH16">
    <property type="family name" value="Glycoside Hydrolase Family 16"/>
</dbReference>
<dbReference type="CDD" id="cd16153">
    <property type="entry name" value="sulfatase_like"/>
    <property type="match status" value="1"/>
</dbReference>
<dbReference type="RefSeq" id="WP_013042128.1">
    <property type="nucleotide sequence ID" value="NC_014008.1"/>
</dbReference>
<gene>
    <name evidence="6" type="ordered locus">Caka_0378</name>
</gene>
<accession>D5EMJ7</accession>
<dbReference type="GO" id="GO:0008484">
    <property type="term" value="F:sulfuric ester hydrolase activity"/>
    <property type="evidence" value="ECO:0007669"/>
    <property type="project" value="TreeGrafter"/>
</dbReference>
<evidence type="ECO:0000313" key="7">
    <source>
        <dbReference type="Proteomes" id="UP000000925"/>
    </source>
</evidence>
<protein>
    <submittedName>
        <fullName evidence="6">Sulfatase</fullName>
    </submittedName>
</protein>
<dbReference type="eggNOG" id="COG2273">
    <property type="taxonomic scope" value="Bacteria"/>
</dbReference>
<evidence type="ECO:0000313" key="6">
    <source>
        <dbReference type="EMBL" id="ADE53403.1"/>
    </source>
</evidence>
<sequence length="904" mass="102801">MQITPPLKGALIGASFLLVATLAEAAKLDKPNILWIITDDQRSDSVAAFNRAMTGKSESRLGYVESPNLDALAAEGTLFTNAFCNSMACAPSRSSMHTGKYPHRSGMYGFRKAHQAADCGSRVIPEVMLEHGYQPSMFGKSGYYIFDWEEYNQWKDLGYYQPFITNNYLQKTPGSDFWFNKPWETYQGKGMVIGSEEVYRFADGSVKRFWKSRADREITDEEKATRKAIEDELDILRSYTRSNPELIIGGVSPAKTGDTLDGAIVKTMQRYLENEGQSYESVIGKPAQGPDPTKPLFINLGFVFPHTPVLPSKEFRDRFADKTYKVPEYDHEQEAGSLTGSILDLREDMDFSRMTDAEKQQAIRDYYAFCAMGDHYIGQAIQSFKDYCAKHDQDYVILYVCGDHGWHLGEQGIEAKFGPWYQTVHDSVIAVASDKGKFPAGKVVHDWVEFVDFAPTFYECAGIDAAAHPGLDGTSLVKTIYEGPQRDYVIGEMNQVRGDRAYLRSEDFAFAMRVRPFWNKPGEKGFEPGDQIRWGLDAPAADLDMTLYDLRIDPDERLNVAYSDEYAALAEWFRQKLGSIVLGDGRVECDWTQENTFTVHNFAAGAHDRKLEIPDAVMPDVDVPLSPREEALQALDRAEPAGPYSIDLPEGLKWEPVAELSDEFDGNRLDTSKWSADPQIEKWGWLGRPPMLFLERTVFVEDGKMQVTVGKMDETVTIEGQTFTYEGAIIRSLTAGGPGMYYECKMRANATEASSTFWLFTHGENPSYELDIQECIGKPVDSIEPWGRTWDRIFHSNMILQEYSGEREKVQLQNQVSLSEPNYANYHVYGAWWKSEREVRFYLDGEYQYTINPTVDWDKPAYLHMAIETYDWNPVPDEGTVIEHGTEAERTTSYEWIRTWRVKE</sequence>
<evidence type="ECO:0000256" key="4">
    <source>
        <dbReference type="SAM" id="SignalP"/>
    </source>
</evidence>
<dbReference type="PANTHER" id="PTHR45953:SF1">
    <property type="entry name" value="IDURONATE 2-SULFATASE"/>
    <property type="match status" value="1"/>
</dbReference>
<reference evidence="6 7" key="1">
    <citation type="journal article" date="2010" name="Stand. Genomic Sci.">
        <title>Complete genome sequence of Coraliomargarita akajimensis type strain (04OKA010-24).</title>
        <authorList>
            <person name="Mavromatis K."/>
            <person name="Abt B."/>
            <person name="Brambilla E."/>
            <person name="Lapidus A."/>
            <person name="Copeland A."/>
            <person name="Deshpande S."/>
            <person name="Nolan M."/>
            <person name="Lucas S."/>
            <person name="Tice H."/>
            <person name="Cheng J.F."/>
            <person name="Han C."/>
            <person name="Detter J.C."/>
            <person name="Woyke T."/>
            <person name="Goodwin L."/>
            <person name="Pitluck S."/>
            <person name="Held B."/>
            <person name="Brettin T."/>
            <person name="Tapia R."/>
            <person name="Ivanova N."/>
            <person name="Mikhailova N."/>
            <person name="Pati A."/>
            <person name="Liolios K."/>
            <person name="Chen A."/>
            <person name="Palaniappan K."/>
            <person name="Land M."/>
            <person name="Hauser L."/>
            <person name="Chang Y.J."/>
            <person name="Jeffries C.D."/>
            <person name="Rohde M."/>
            <person name="Goker M."/>
            <person name="Bristow J."/>
            <person name="Eisen J.A."/>
            <person name="Markowitz V."/>
            <person name="Hugenholtz P."/>
            <person name="Klenk H.P."/>
            <person name="Kyrpides N.C."/>
        </authorList>
    </citation>
    <scope>NUCLEOTIDE SEQUENCE [LARGE SCALE GENOMIC DNA]</scope>
    <source>
        <strain evidence="7">DSM 45221 / IAM 15411 / JCM 23193 / KCTC 12865</strain>
    </source>
</reference>
<feature type="chain" id="PRO_5003070863" evidence="4">
    <location>
        <begin position="26"/>
        <end position="904"/>
    </location>
</feature>
<evidence type="ECO:0000256" key="2">
    <source>
        <dbReference type="ARBA" id="ARBA00022723"/>
    </source>
</evidence>
<evidence type="ECO:0000259" key="5">
    <source>
        <dbReference type="PROSITE" id="PS51762"/>
    </source>
</evidence>
<dbReference type="GO" id="GO:0046872">
    <property type="term" value="F:metal ion binding"/>
    <property type="evidence" value="ECO:0007669"/>
    <property type="project" value="UniProtKB-KW"/>
</dbReference>
<dbReference type="KEGG" id="caa:Caka_0378"/>
<feature type="domain" description="GH16" evidence="5">
    <location>
        <begin position="650"/>
        <end position="904"/>
    </location>
</feature>
<name>D5EMJ7_CORAD</name>
<dbReference type="PANTHER" id="PTHR45953">
    <property type="entry name" value="IDURONATE 2-SULFATASE"/>
    <property type="match status" value="1"/>
</dbReference>
<dbReference type="GO" id="GO:0005975">
    <property type="term" value="P:carbohydrate metabolic process"/>
    <property type="evidence" value="ECO:0007669"/>
    <property type="project" value="InterPro"/>
</dbReference>
<dbReference type="SUPFAM" id="SSF49899">
    <property type="entry name" value="Concanavalin A-like lectins/glucanases"/>
    <property type="match status" value="1"/>
</dbReference>
<comment type="similarity">
    <text evidence="1">Belongs to the glycosyl hydrolase 16 family.</text>
</comment>
<keyword evidence="4" id="KW-0732">Signal</keyword>
<dbReference type="GO" id="GO:0004553">
    <property type="term" value="F:hydrolase activity, hydrolyzing O-glycosyl compounds"/>
    <property type="evidence" value="ECO:0007669"/>
    <property type="project" value="InterPro"/>
</dbReference>
<dbReference type="InterPro" id="IPR013320">
    <property type="entry name" value="ConA-like_dom_sf"/>
</dbReference>
<dbReference type="InterPro" id="IPR000757">
    <property type="entry name" value="Beta-glucanase-like"/>
</dbReference>
<dbReference type="Gene3D" id="2.60.120.200">
    <property type="match status" value="1"/>
</dbReference>
<dbReference type="InterPro" id="IPR017850">
    <property type="entry name" value="Alkaline_phosphatase_core_sf"/>
</dbReference>
<dbReference type="InterPro" id="IPR000917">
    <property type="entry name" value="Sulfatase_N"/>
</dbReference>
<proteinExistence type="inferred from homology"/>
<keyword evidence="3" id="KW-0378">Hydrolase</keyword>
<dbReference type="Gene3D" id="3.40.720.10">
    <property type="entry name" value="Alkaline Phosphatase, subunit A"/>
    <property type="match status" value="1"/>
</dbReference>